<dbReference type="EMBL" id="LAZR01015641">
    <property type="protein sequence ID" value="KKM08032.1"/>
    <property type="molecule type" value="Genomic_DNA"/>
</dbReference>
<reference evidence="10" key="1">
    <citation type="journal article" date="2015" name="Nature">
        <title>Complex archaea that bridge the gap between prokaryotes and eukaryotes.</title>
        <authorList>
            <person name="Spang A."/>
            <person name="Saw J.H."/>
            <person name="Jorgensen S.L."/>
            <person name="Zaremba-Niedzwiedzka K."/>
            <person name="Martijn J."/>
            <person name="Lind A.E."/>
            <person name="van Eijk R."/>
            <person name="Schleper C."/>
            <person name="Guy L."/>
            <person name="Ettema T.J."/>
        </authorList>
    </citation>
    <scope>NUCLEOTIDE SEQUENCE</scope>
</reference>
<name>A0A0F9HY74_9ZZZZ</name>
<sequence length="109" mass="12259">MEAVWVLALAYPALIALLFYFAFLRPVQQERAKQRRELADLQVGDEVLTQAGFIAVVKEIRVPEERGPTEVILDLGGLEVRAYASAIARRLPQAEQVIKEEKAVEQGQR</sequence>
<keyword evidence="5" id="KW-0653">Protein transport</keyword>
<protein>
    <recommendedName>
        <fullName evidence="11">Preprotein translocase subunit YajC</fullName>
    </recommendedName>
</protein>
<dbReference type="PRINTS" id="PR01853">
    <property type="entry name" value="YAJCTRNLCASE"/>
</dbReference>
<evidence type="ECO:0000256" key="1">
    <source>
        <dbReference type="ARBA" id="ARBA00004162"/>
    </source>
</evidence>
<feature type="transmembrane region" description="Helical" evidence="9">
    <location>
        <begin position="6"/>
        <end position="27"/>
    </location>
</feature>
<evidence type="ECO:0000256" key="8">
    <source>
        <dbReference type="ARBA" id="ARBA00023136"/>
    </source>
</evidence>
<evidence type="ECO:0000256" key="6">
    <source>
        <dbReference type="ARBA" id="ARBA00022989"/>
    </source>
</evidence>
<dbReference type="InterPro" id="IPR003849">
    <property type="entry name" value="Preprotein_translocase_YajC"/>
</dbReference>
<evidence type="ECO:0008006" key="11">
    <source>
        <dbReference type="Google" id="ProtNLM"/>
    </source>
</evidence>
<accession>A0A0F9HY74</accession>
<evidence type="ECO:0000256" key="3">
    <source>
        <dbReference type="ARBA" id="ARBA00022475"/>
    </source>
</evidence>
<evidence type="ECO:0000313" key="10">
    <source>
        <dbReference type="EMBL" id="KKM08032.1"/>
    </source>
</evidence>
<dbReference type="PANTHER" id="PTHR33909">
    <property type="entry name" value="SEC TRANSLOCON ACCESSORY COMPLEX SUBUNIT YAJC"/>
    <property type="match status" value="1"/>
</dbReference>
<gene>
    <name evidence="10" type="ORF">LCGC14_1727960</name>
</gene>
<dbReference type="GO" id="GO:0005886">
    <property type="term" value="C:plasma membrane"/>
    <property type="evidence" value="ECO:0007669"/>
    <property type="project" value="UniProtKB-SubCell"/>
</dbReference>
<evidence type="ECO:0000256" key="9">
    <source>
        <dbReference type="SAM" id="Phobius"/>
    </source>
</evidence>
<proteinExistence type="predicted"/>
<keyword evidence="4 9" id="KW-0812">Transmembrane</keyword>
<dbReference type="Pfam" id="PF02699">
    <property type="entry name" value="YajC"/>
    <property type="match status" value="1"/>
</dbReference>
<dbReference type="SMART" id="SM01323">
    <property type="entry name" value="YajC"/>
    <property type="match status" value="1"/>
</dbReference>
<keyword evidence="7" id="KW-0811">Translocation</keyword>
<keyword evidence="8 9" id="KW-0472">Membrane</keyword>
<keyword evidence="2" id="KW-0813">Transport</keyword>
<comment type="subcellular location">
    <subcellularLocation>
        <location evidence="1">Cell membrane</location>
        <topology evidence="1">Single-pass membrane protein</topology>
    </subcellularLocation>
</comment>
<dbReference type="PANTHER" id="PTHR33909:SF1">
    <property type="entry name" value="SEC TRANSLOCON ACCESSORY COMPLEX SUBUNIT YAJC"/>
    <property type="match status" value="1"/>
</dbReference>
<evidence type="ECO:0000256" key="5">
    <source>
        <dbReference type="ARBA" id="ARBA00022927"/>
    </source>
</evidence>
<organism evidence="10">
    <name type="scientific">marine sediment metagenome</name>
    <dbReference type="NCBI Taxonomy" id="412755"/>
    <lineage>
        <taxon>unclassified sequences</taxon>
        <taxon>metagenomes</taxon>
        <taxon>ecological metagenomes</taxon>
    </lineage>
</organism>
<evidence type="ECO:0000256" key="4">
    <source>
        <dbReference type="ARBA" id="ARBA00022692"/>
    </source>
</evidence>
<dbReference type="GO" id="GO:0015031">
    <property type="term" value="P:protein transport"/>
    <property type="evidence" value="ECO:0007669"/>
    <property type="project" value="UniProtKB-KW"/>
</dbReference>
<keyword evidence="3" id="KW-1003">Cell membrane</keyword>
<evidence type="ECO:0000256" key="2">
    <source>
        <dbReference type="ARBA" id="ARBA00022448"/>
    </source>
</evidence>
<keyword evidence="6 9" id="KW-1133">Transmembrane helix</keyword>
<dbReference type="AlphaFoldDB" id="A0A0F9HY74"/>
<comment type="caution">
    <text evidence="10">The sequence shown here is derived from an EMBL/GenBank/DDBJ whole genome shotgun (WGS) entry which is preliminary data.</text>
</comment>
<evidence type="ECO:0000256" key="7">
    <source>
        <dbReference type="ARBA" id="ARBA00023010"/>
    </source>
</evidence>